<comment type="caution">
    <text evidence="2">The sequence shown here is derived from an EMBL/GenBank/DDBJ whole genome shotgun (WGS) entry which is preliminary data.</text>
</comment>
<organism evidence="2 3">
    <name type="scientific">Arcicella gelida</name>
    <dbReference type="NCBI Taxonomy" id="2984195"/>
    <lineage>
        <taxon>Bacteria</taxon>
        <taxon>Pseudomonadati</taxon>
        <taxon>Bacteroidota</taxon>
        <taxon>Cytophagia</taxon>
        <taxon>Cytophagales</taxon>
        <taxon>Flectobacillaceae</taxon>
        <taxon>Arcicella</taxon>
    </lineage>
</organism>
<accession>A0ABU5S640</accession>
<dbReference type="EMBL" id="JAYGIL010000015">
    <property type="protein sequence ID" value="MEA5403948.1"/>
    <property type="molecule type" value="Genomic_DNA"/>
</dbReference>
<sequence>MNRRLKRALIRENAKSQRQNRKLNWDKVKSFIRIMLLLWIGSSLFIFGIILFQVVNRNSVRDAVLKNPVETRAVIVKKKSSSRRNTGYLGEFKFFVSGESYVGTTFKNYEGQIGQTICVQYLASNPKQNISCKDLAYESIKEDVIFSSLKACLLIIGVTTVMYIFWVFFNYNEFLKEFT</sequence>
<gene>
    <name evidence="2" type="ORF">VB776_13550</name>
</gene>
<name>A0ABU5S640_9BACT</name>
<reference evidence="2 3" key="1">
    <citation type="submission" date="2023-12" db="EMBL/GenBank/DDBJ databases">
        <title>Novel species of the genus Arcicella isolated from rivers.</title>
        <authorList>
            <person name="Lu H."/>
        </authorList>
    </citation>
    <scope>NUCLEOTIDE SEQUENCE [LARGE SCALE GENOMIC DNA]</scope>
    <source>
        <strain evidence="2 3">DC2W</strain>
    </source>
</reference>
<keyword evidence="1" id="KW-0812">Transmembrane</keyword>
<keyword evidence="1" id="KW-0472">Membrane</keyword>
<evidence type="ECO:0000313" key="3">
    <source>
        <dbReference type="Proteomes" id="UP001303899"/>
    </source>
</evidence>
<evidence type="ECO:0000256" key="1">
    <source>
        <dbReference type="SAM" id="Phobius"/>
    </source>
</evidence>
<feature type="transmembrane region" description="Helical" evidence="1">
    <location>
        <begin position="31"/>
        <end position="55"/>
    </location>
</feature>
<feature type="transmembrane region" description="Helical" evidence="1">
    <location>
        <begin position="144"/>
        <end position="169"/>
    </location>
</feature>
<keyword evidence="1" id="KW-1133">Transmembrane helix</keyword>
<proteinExistence type="predicted"/>
<evidence type="ECO:0008006" key="4">
    <source>
        <dbReference type="Google" id="ProtNLM"/>
    </source>
</evidence>
<evidence type="ECO:0000313" key="2">
    <source>
        <dbReference type="EMBL" id="MEA5403948.1"/>
    </source>
</evidence>
<keyword evidence="3" id="KW-1185">Reference proteome</keyword>
<dbReference type="Proteomes" id="UP001303899">
    <property type="component" value="Unassembled WGS sequence"/>
</dbReference>
<protein>
    <recommendedName>
        <fullName evidence="4">DUF3592 domain-containing protein</fullName>
    </recommendedName>
</protein>
<dbReference type="RefSeq" id="WP_323330526.1">
    <property type="nucleotide sequence ID" value="NZ_JAYGIL010000015.1"/>
</dbReference>